<evidence type="ECO:0000313" key="1">
    <source>
        <dbReference type="EMBL" id="QJE49114.1"/>
    </source>
</evidence>
<sequence>MSGLQTLVCLLGAFYIVPVWCWNVNGLGMDTAYECTSCPEPTVTGAGNLPNEQRAAYLLGGGVGDVRQYSDQDWNLGFQNGFTVGYGDPCQDKCRPFSASVHYCKPQGKKEDLLMCANIGRDQYGRRCQTYEKTSGYKNYCYVVNANSYWPHNGGKWGYTHPFLCYQTKKSCRYGYLDGDGH</sequence>
<name>A0A9X7Y3D9_9VIRU</name>
<dbReference type="Proteomes" id="UP000501740">
    <property type="component" value="Segment"/>
</dbReference>
<dbReference type="EMBL" id="MK681856">
    <property type="protein sequence ID" value="QJE49200.1"/>
    <property type="molecule type" value="Genomic_DNA"/>
</dbReference>
<protein>
    <recommendedName>
        <fullName evidence="5">Secreted protein</fullName>
    </recommendedName>
</protein>
<accession>A0A9X7Y3D9</accession>
<dbReference type="Proteomes" id="UP000503328">
    <property type="component" value="Segment"/>
</dbReference>
<reference evidence="3 4" key="1">
    <citation type="submission" date="2019-03" db="EMBL/GenBank/DDBJ databases">
        <authorList>
            <person name="Winters A.D."/>
            <person name="Faisal M."/>
        </authorList>
    </citation>
    <scope>NUCLEOTIDE SEQUENCE [LARGE SCALE GENOMIC DNA]</scope>
    <source>
        <strain evidence="1 4">Alleghany 12-343</strain>
        <strain evidence="2 3">Pine 14-204</strain>
    </source>
</reference>
<evidence type="ECO:0008006" key="5">
    <source>
        <dbReference type="Google" id="ProtNLM"/>
    </source>
</evidence>
<organism evidence="2 3">
    <name type="scientific">Largemouth bass virus</name>
    <dbReference type="NCBI Taxonomy" id="176656"/>
    <lineage>
        <taxon>Viruses</taxon>
        <taxon>Varidnaviria</taxon>
        <taxon>Bamfordvirae</taxon>
        <taxon>Nucleocytoviricota</taxon>
        <taxon>Megaviricetes</taxon>
        <taxon>Pimascovirales</taxon>
        <taxon>Pimascovirales incertae sedis</taxon>
        <taxon>Iridoviridae</taxon>
        <taxon>Alphairidovirinae</taxon>
        <taxon>Ranavirus</taxon>
        <taxon>Ranavirus micropterus1</taxon>
        <taxon>Santee-Cooper ranavirus</taxon>
    </lineage>
</organism>
<dbReference type="EMBL" id="MK681855">
    <property type="protein sequence ID" value="QJE49114.1"/>
    <property type="molecule type" value="Genomic_DNA"/>
</dbReference>
<evidence type="ECO:0000313" key="2">
    <source>
        <dbReference type="EMBL" id="QJE49200.1"/>
    </source>
</evidence>
<proteinExistence type="predicted"/>
<evidence type="ECO:0000313" key="4">
    <source>
        <dbReference type="Proteomes" id="UP000503328"/>
    </source>
</evidence>
<evidence type="ECO:0000313" key="3">
    <source>
        <dbReference type="Proteomes" id="UP000501740"/>
    </source>
</evidence>
<gene>
    <name evidence="2" type="ORF">LMBV_051</name>
</gene>